<evidence type="ECO:0000259" key="2">
    <source>
        <dbReference type="Pfam" id="PF26604"/>
    </source>
</evidence>
<reference evidence="3 4" key="1">
    <citation type="submission" date="2024-03" db="EMBL/GenBank/DDBJ databases">
        <title>Two novel species of the genus Flavobacterium exhibiting potentially degradation of complex polysaccharides.</title>
        <authorList>
            <person name="Lian X."/>
        </authorList>
    </citation>
    <scope>NUCLEOTIDE SEQUENCE [LARGE SCALE GENOMIC DNA]</scope>
    <source>
        <strain evidence="4">j3</strain>
    </source>
</reference>
<dbReference type="NCBIfam" id="NF047864">
    <property type="entry name" value="CBU_0592_membra"/>
    <property type="match status" value="1"/>
</dbReference>
<keyword evidence="1" id="KW-0812">Transmembrane</keyword>
<sequence>MSYNDTIATIGVGLILLAYFFNIFSIIKKEGSLYFLMNILGAGLAGYASYLIDFIPFVILETTWVIVSVVGLIKSVKKPQHD</sequence>
<keyword evidence="1" id="KW-0472">Membrane</keyword>
<evidence type="ECO:0000256" key="1">
    <source>
        <dbReference type="SAM" id="Phobius"/>
    </source>
</evidence>
<name>A0ABU9N4B9_9FLAO</name>
<evidence type="ECO:0000313" key="4">
    <source>
        <dbReference type="Proteomes" id="UP001460072"/>
    </source>
</evidence>
<gene>
    <name evidence="3" type="ORF">WFZ85_06360</name>
</gene>
<feature type="transmembrane region" description="Helical" evidence="1">
    <location>
        <begin position="54"/>
        <end position="73"/>
    </location>
</feature>
<feature type="domain" description="CBU-0592-like" evidence="2">
    <location>
        <begin position="5"/>
        <end position="78"/>
    </location>
</feature>
<feature type="transmembrane region" description="Helical" evidence="1">
    <location>
        <begin position="6"/>
        <end position="24"/>
    </location>
</feature>
<dbReference type="InterPro" id="IPR058058">
    <property type="entry name" value="CBU_0592-like"/>
</dbReference>
<proteinExistence type="predicted"/>
<evidence type="ECO:0000313" key="3">
    <source>
        <dbReference type="EMBL" id="MEM0542231.1"/>
    </source>
</evidence>
<keyword evidence="4" id="KW-1185">Reference proteome</keyword>
<protein>
    <recommendedName>
        <fullName evidence="2">CBU-0592-like domain-containing protein</fullName>
    </recommendedName>
</protein>
<dbReference type="Pfam" id="PF26604">
    <property type="entry name" value="CBU_0592"/>
    <property type="match status" value="1"/>
</dbReference>
<organism evidence="3 4">
    <name type="scientific">Flavobacterium aureirubrum</name>
    <dbReference type="NCBI Taxonomy" id="3133147"/>
    <lineage>
        <taxon>Bacteria</taxon>
        <taxon>Pseudomonadati</taxon>
        <taxon>Bacteroidota</taxon>
        <taxon>Flavobacteriia</taxon>
        <taxon>Flavobacteriales</taxon>
        <taxon>Flavobacteriaceae</taxon>
        <taxon>Flavobacterium</taxon>
    </lineage>
</organism>
<dbReference type="Proteomes" id="UP001460072">
    <property type="component" value="Unassembled WGS sequence"/>
</dbReference>
<accession>A0ABU9N4B9</accession>
<keyword evidence="1" id="KW-1133">Transmembrane helix</keyword>
<comment type="caution">
    <text evidence="3">The sequence shown here is derived from an EMBL/GenBank/DDBJ whole genome shotgun (WGS) entry which is preliminary data.</text>
</comment>
<dbReference type="EMBL" id="JBCGDO010000006">
    <property type="protein sequence ID" value="MEM0542231.1"/>
    <property type="molecule type" value="Genomic_DNA"/>
</dbReference>
<dbReference type="RefSeq" id="WP_342695452.1">
    <property type="nucleotide sequence ID" value="NZ_JBCGDO010000006.1"/>
</dbReference>